<sequence>MAKLVYDENGRLLFTKEMKQEYTILMPQMLPIHFGMFRKLLELEGYHVDQLNNEGRSVVDEGLKYVHNDTCYPALLVIGQFMDAIQHGGYDPHKVALFITQTGGGCRASNYIHLLRKALAKAGMDYVPVISVSFGLEKNPGFQLTVSLIRKLVYGMMYGDLIMWVANQVRPYEVNAGATDLRVENWVQRMVDRFQQGKGMSRRQMRAIFDEICADFAAIPVAGEPKVRVGIVGEIYVKFSALGNNHLEQFLLSEGVEPVVPGLTDFMIFKIYNRVADVKLYGGKWAKKALCKFFMGYIQSCQKDMIDALNKSGRFRAPGTFDDLHRLVHGYLGDGNKMGEGWLLTAEMLELIHSGTNNIVCTQPFGCLPNHIVGKGMIRKLKDDYPHSNVVAIDYDPSATKINQENRIKLMLANAKGLVHAQAQPEPAPVHVVPDVERGPKTAAPAQERESA</sequence>
<evidence type="ECO:0000313" key="3">
    <source>
        <dbReference type="Proteomes" id="UP000602260"/>
    </source>
</evidence>
<dbReference type="Proteomes" id="UP000602260">
    <property type="component" value="Unassembled WGS sequence"/>
</dbReference>
<organism evidence="2 3">
    <name type="scientific">Flintibacter faecis</name>
    <dbReference type="NCBI Taxonomy" id="2763047"/>
    <lineage>
        <taxon>Bacteria</taxon>
        <taxon>Bacillati</taxon>
        <taxon>Bacillota</taxon>
        <taxon>Clostridia</taxon>
        <taxon>Eubacteriales</taxon>
        <taxon>Flintibacter</taxon>
    </lineage>
</organism>
<evidence type="ECO:0000313" key="2">
    <source>
        <dbReference type="EMBL" id="MBC5718077.1"/>
    </source>
</evidence>
<feature type="region of interest" description="Disordered" evidence="1">
    <location>
        <begin position="424"/>
        <end position="452"/>
    </location>
</feature>
<dbReference type="AlphaFoldDB" id="A0A8J6J729"/>
<comment type="caution">
    <text evidence="2">The sequence shown here is derived from an EMBL/GenBank/DDBJ whole genome shotgun (WGS) entry which is preliminary data.</text>
</comment>
<name>A0A8J6J729_9FIRM</name>
<dbReference type="EMBL" id="JACOPN010000009">
    <property type="protein sequence ID" value="MBC5718077.1"/>
    <property type="molecule type" value="Genomic_DNA"/>
</dbReference>
<dbReference type="PANTHER" id="PTHR32329:SF4">
    <property type="entry name" value="ACTIVATOR OF 2-HYDROXYACYL-COA DEHYDRATASE"/>
    <property type="match status" value="1"/>
</dbReference>
<protein>
    <submittedName>
        <fullName evidence="2">2-hydroxyacyl-CoA dehydratase</fullName>
    </submittedName>
</protein>
<keyword evidence="3" id="KW-1185">Reference proteome</keyword>
<dbReference type="RefSeq" id="WP_186879192.1">
    <property type="nucleotide sequence ID" value="NZ_JACOPN010000009.1"/>
</dbReference>
<reference evidence="2" key="1">
    <citation type="submission" date="2020-08" db="EMBL/GenBank/DDBJ databases">
        <title>Genome public.</title>
        <authorList>
            <person name="Liu C."/>
            <person name="Sun Q."/>
        </authorList>
    </citation>
    <scope>NUCLEOTIDE SEQUENCE</scope>
    <source>
        <strain evidence="2">BX5</strain>
    </source>
</reference>
<gene>
    <name evidence="2" type="ORF">H8S55_12260</name>
</gene>
<evidence type="ECO:0000256" key="1">
    <source>
        <dbReference type="SAM" id="MobiDB-lite"/>
    </source>
</evidence>
<dbReference type="PANTHER" id="PTHR32329">
    <property type="entry name" value="BIFUNCTIONAL PROTEIN [INCLUDES 2-HYDROXYACYL-COA DEHYDRATASE (N-TER) AND ITS ACTIVATOR DOMAIN (C_TERM)-RELATED"/>
    <property type="match status" value="1"/>
</dbReference>
<dbReference type="InterPro" id="IPR051805">
    <property type="entry name" value="Dehydratase_Activator_Redct"/>
</dbReference>
<accession>A0A8J6J729</accession>
<proteinExistence type="predicted"/>